<accession>A0A090MRL6</accession>
<keyword evidence="1" id="KW-0732">Signal</keyword>
<protein>
    <submittedName>
        <fullName evidence="2">Peptidyl-prolyl cis-trans isomerase SurA</fullName>
    </submittedName>
</protein>
<evidence type="ECO:0000313" key="2">
    <source>
        <dbReference type="EMBL" id="CEG08259.1"/>
    </source>
</evidence>
<dbReference type="InterPro" id="IPR050280">
    <property type="entry name" value="OMP_Chaperone_SurA"/>
</dbReference>
<dbReference type="GO" id="GO:0016853">
    <property type="term" value="F:isomerase activity"/>
    <property type="evidence" value="ECO:0007669"/>
    <property type="project" value="UniProtKB-KW"/>
</dbReference>
<gene>
    <name evidence="2" type="primary">surA</name>
    <name evidence="2" type="ORF">BN961_01673</name>
</gene>
<dbReference type="InterPro" id="IPR027304">
    <property type="entry name" value="Trigger_fact/SurA_dom_sf"/>
</dbReference>
<name>A0A090MRL6_AFIFE</name>
<dbReference type="EMBL" id="CCAZ020000001">
    <property type="protein sequence ID" value="CEG08259.1"/>
    <property type="molecule type" value="Genomic_DNA"/>
</dbReference>
<dbReference type="PANTHER" id="PTHR47637:SF1">
    <property type="entry name" value="CHAPERONE SURA"/>
    <property type="match status" value="1"/>
</dbReference>
<keyword evidence="2" id="KW-0413">Isomerase</keyword>
<evidence type="ECO:0000313" key="3">
    <source>
        <dbReference type="Proteomes" id="UP000035762"/>
    </source>
</evidence>
<dbReference type="Proteomes" id="UP000035762">
    <property type="component" value="Unassembled WGS sequence"/>
</dbReference>
<evidence type="ECO:0000256" key="1">
    <source>
        <dbReference type="ARBA" id="ARBA00022729"/>
    </source>
</evidence>
<dbReference type="PANTHER" id="PTHR47637">
    <property type="entry name" value="CHAPERONE SURA"/>
    <property type="match status" value="1"/>
</dbReference>
<proteinExistence type="predicted"/>
<dbReference type="SUPFAM" id="SSF109998">
    <property type="entry name" value="Triger factor/SurA peptide-binding domain-like"/>
    <property type="match status" value="1"/>
</dbReference>
<dbReference type="AlphaFoldDB" id="A0A090MRL6"/>
<dbReference type="Gene3D" id="1.10.4030.10">
    <property type="entry name" value="Porin chaperone SurA, peptide-binding domain"/>
    <property type="match status" value="1"/>
</dbReference>
<dbReference type="Pfam" id="PF13624">
    <property type="entry name" value="SurA_N_3"/>
    <property type="match status" value="1"/>
</dbReference>
<comment type="caution">
    <text evidence="2">The sequence shown here is derived from an EMBL/GenBank/DDBJ whole genome shotgun (WGS) entry which is preliminary data.</text>
</comment>
<organism evidence="2 3">
    <name type="scientific">Afipia felis</name>
    <name type="common">Cat scratch disease bacillus</name>
    <dbReference type="NCBI Taxonomy" id="1035"/>
    <lineage>
        <taxon>Bacteria</taxon>
        <taxon>Pseudomonadati</taxon>
        <taxon>Pseudomonadota</taxon>
        <taxon>Alphaproteobacteria</taxon>
        <taxon>Hyphomicrobiales</taxon>
        <taxon>Nitrobacteraceae</taxon>
        <taxon>Afipia</taxon>
    </lineage>
</organism>
<dbReference type="STRING" id="1035.BN961_01673"/>
<sequence length="333" mass="36818">MVDCTSTVRLDRGETDSNVMMNATFLSVFASRLALSLATLLTLLATAPSARAQAVVVMVNGEPITTYDIEQRAKLIALTTHKSAPRQEVINQLIDDRLKIKEAKKFGINMTPSEIDSSYAAMGQRMGMSADQLSKVLMAQGVRPETMKLRMSADTAWGALVRGRYKQSLMVSEHDVRAASGGDSSPQDTESYEYHLRPVVIFVPRGSSSAVVEQRKKEAEIIRDRVQSCAEAATTFKSLRQGTIRDTIIKTSADLPANLRELLDKTPVGHMTPPEVTRQGIEMVVLCDRKVTSADTPAKRAARDKLFAQKYEAKSKSYLDDLRKAAMIEYKQK</sequence>
<keyword evidence="3" id="KW-1185">Reference proteome</keyword>
<reference evidence="2 3" key="1">
    <citation type="journal article" date="2014" name="Genome Announc.">
        <title>Genome Sequence of Afipia felis Strain 76713, Isolated in Hospital Water Using an Amoeba Co-Culture Procedure.</title>
        <authorList>
            <person name="Benamar S."/>
            <person name="La Scola B."/>
            <person name="Croce O."/>
        </authorList>
    </citation>
    <scope>NUCLEOTIDE SEQUENCE [LARGE SCALE GENOMIC DNA]</scope>
    <source>
        <strain evidence="2 3">76713</strain>
    </source>
</reference>